<keyword evidence="9" id="KW-0234">DNA repair</keyword>
<evidence type="ECO:0000313" key="13">
    <source>
        <dbReference type="Proteomes" id="UP000717328"/>
    </source>
</evidence>
<name>A0A9P7FU63_9AGAR</name>
<dbReference type="GO" id="GO:0003697">
    <property type="term" value="F:single-stranded DNA binding"/>
    <property type="evidence" value="ECO:0007669"/>
    <property type="project" value="TreeGrafter"/>
</dbReference>
<dbReference type="GO" id="GO:0004518">
    <property type="term" value="F:nuclease activity"/>
    <property type="evidence" value="ECO:0007669"/>
    <property type="project" value="UniProtKB-KW"/>
</dbReference>
<keyword evidence="4" id="KW-0540">Nuclease</keyword>
<dbReference type="GO" id="GO:0046872">
    <property type="term" value="F:metal ion binding"/>
    <property type="evidence" value="ECO:0007669"/>
    <property type="project" value="UniProtKB-KW"/>
</dbReference>
<reference evidence="12" key="2">
    <citation type="submission" date="2021-10" db="EMBL/GenBank/DDBJ databases">
        <title>Phylogenomics reveals ancestral predisposition of the termite-cultivated fungus Termitomyces towards a domesticated lifestyle.</title>
        <authorList>
            <person name="Auxier B."/>
            <person name="Grum-Grzhimaylo A."/>
            <person name="Cardenas M.E."/>
            <person name="Lodge J.D."/>
            <person name="Laessoe T."/>
            <person name="Pedersen O."/>
            <person name="Smith M.E."/>
            <person name="Kuyper T.W."/>
            <person name="Franco-Molano E.A."/>
            <person name="Baroni T.J."/>
            <person name="Aanen D.K."/>
        </authorList>
    </citation>
    <scope>NUCLEOTIDE SEQUENCE</scope>
    <source>
        <strain evidence="12">D49</strain>
    </source>
</reference>
<reference evidence="12" key="1">
    <citation type="submission" date="2021-02" db="EMBL/GenBank/DDBJ databases">
        <authorList>
            <person name="Nieuwenhuis M."/>
            <person name="Van De Peppel L.J.J."/>
        </authorList>
    </citation>
    <scope>NUCLEOTIDE SEQUENCE</scope>
    <source>
        <strain evidence="12">D49</strain>
    </source>
</reference>
<keyword evidence="7" id="KW-0378">Hydrolase</keyword>
<dbReference type="Proteomes" id="UP000717328">
    <property type="component" value="Unassembled WGS sequence"/>
</dbReference>
<keyword evidence="10" id="KW-0539">Nucleus</keyword>
<evidence type="ECO:0000256" key="7">
    <source>
        <dbReference type="ARBA" id="ARBA00022801"/>
    </source>
</evidence>
<dbReference type="GO" id="GO:0006302">
    <property type="term" value="P:double-strand break repair"/>
    <property type="evidence" value="ECO:0007669"/>
    <property type="project" value="TreeGrafter"/>
</dbReference>
<comment type="cofactor">
    <cofactor evidence="1">
        <name>Mn(2+)</name>
        <dbReference type="ChEBI" id="CHEBI:29035"/>
    </cofactor>
</comment>
<accession>A0A9P7FU63</accession>
<dbReference type="CDD" id="cd09080">
    <property type="entry name" value="TDP2"/>
    <property type="match status" value="1"/>
</dbReference>
<evidence type="ECO:0000313" key="12">
    <source>
        <dbReference type="EMBL" id="KAG5637161.1"/>
    </source>
</evidence>
<evidence type="ECO:0000256" key="8">
    <source>
        <dbReference type="ARBA" id="ARBA00022842"/>
    </source>
</evidence>
<dbReference type="Gene3D" id="3.60.10.10">
    <property type="entry name" value="Endonuclease/exonuclease/phosphatase"/>
    <property type="match status" value="1"/>
</dbReference>
<dbReference type="SUPFAM" id="SSF56219">
    <property type="entry name" value="DNase I-like"/>
    <property type="match status" value="1"/>
</dbReference>
<sequence length="316" mass="35472">MSNISFQDETPNRLVATKVYHYRPQKDAWRHISERQKAQQDAHPSSLLLITWNLDAFSEHAQERVDVALRHLETYVFKCDQGQEPVACCIMFQEVTAESLSYILEDDWVRRHFAVTPISPTKWPGSSQYGNVTLISRTVLVSRASILSFGYSNMERGAVVVDVKVTSPKAHNPKEMTLRLINTHLESLPVGARMRQPQLAVLASLLRRRDEVRGGVIAGDMNAIDPSEHAIPSTLGLQDAWSFPADDESGHTWGDQPSCEYPPGRLDKILYVERKAYKIDSPKRIGVGLRAIDARGVQLGWASDHYGLMTPLRVSG</sequence>
<comment type="subcellular location">
    <subcellularLocation>
        <location evidence="3">Nucleus</location>
        <location evidence="3">PML body</location>
    </subcellularLocation>
</comment>
<evidence type="ECO:0000256" key="10">
    <source>
        <dbReference type="ARBA" id="ARBA00023242"/>
    </source>
</evidence>
<feature type="domain" description="Endonuclease/exonuclease/phosphatase" evidence="11">
    <location>
        <begin position="50"/>
        <end position="305"/>
    </location>
</feature>
<evidence type="ECO:0000256" key="2">
    <source>
        <dbReference type="ARBA" id="ARBA00001946"/>
    </source>
</evidence>
<evidence type="ECO:0000256" key="9">
    <source>
        <dbReference type="ARBA" id="ARBA00023204"/>
    </source>
</evidence>
<evidence type="ECO:0000256" key="3">
    <source>
        <dbReference type="ARBA" id="ARBA00004322"/>
    </source>
</evidence>
<evidence type="ECO:0000256" key="1">
    <source>
        <dbReference type="ARBA" id="ARBA00001936"/>
    </source>
</evidence>
<dbReference type="Pfam" id="PF03372">
    <property type="entry name" value="Exo_endo_phos"/>
    <property type="match status" value="1"/>
</dbReference>
<protein>
    <recommendedName>
        <fullName evidence="11">Endonuclease/exonuclease/phosphatase domain-containing protein</fullName>
    </recommendedName>
</protein>
<comment type="cofactor">
    <cofactor evidence="2">
        <name>Mg(2+)</name>
        <dbReference type="ChEBI" id="CHEBI:18420"/>
    </cofactor>
</comment>
<keyword evidence="6" id="KW-0227">DNA damage</keyword>
<dbReference type="InterPro" id="IPR051547">
    <property type="entry name" value="TDP2-like"/>
</dbReference>
<dbReference type="GO" id="GO:0070260">
    <property type="term" value="F:5'-tyrosyl-DNA phosphodiesterase activity"/>
    <property type="evidence" value="ECO:0007669"/>
    <property type="project" value="TreeGrafter"/>
</dbReference>
<comment type="caution">
    <text evidence="12">The sequence shown here is derived from an EMBL/GenBank/DDBJ whole genome shotgun (WGS) entry which is preliminary data.</text>
</comment>
<evidence type="ECO:0000259" key="11">
    <source>
        <dbReference type="Pfam" id="PF03372"/>
    </source>
</evidence>
<evidence type="ECO:0000256" key="5">
    <source>
        <dbReference type="ARBA" id="ARBA00022723"/>
    </source>
</evidence>
<dbReference type="EMBL" id="JABCKI010005855">
    <property type="protein sequence ID" value="KAG5637161.1"/>
    <property type="molecule type" value="Genomic_DNA"/>
</dbReference>
<proteinExistence type="predicted"/>
<dbReference type="InterPro" id="IPR005135">
    <property type="entry name" value="Endo/exonuclease/phosphatase"/>
</dbReference>
<evidence type="ECO:0000256" key="4">
    <source>
        <dbReference type="ARBA" id="ARBA00022722"/>
    </source>
</evidence>
<keyword evidence="13" id="KW-1185">Reference proteome</keyword>
<dbReference type="PANTHER" id="PTHR15822:SF4">
    <property type="entry name" value="TYROSYL-DNA PHOSPHODIESTERASE 2"/>
    <property type="match status" value="1"/>
</dbReference>
<dbReference type="PANTHER" id="PTHR15822">
    <property type="entry name" value="TRAF AND TNF RECEPTOR-ASSOCIATED PROTEIN"/>
    <property type="match status" value="1"/>
</dbReference>
<dbReference type="OrthoDB" id="9975959at2759"/>
<keyword evidence="5" id="KW-0479">Metal-binding</keyword>
<dbReference type="AlphaFoldDB" id="A0A9P7FU63"/>
<gene>
    <name evidence="12" type="ORF">H0H81_005564</name>
</gene>
<organism evidence="12 13">
    <name type="scientific">Sphagnurus paluster</name>
    <dbReference type="NCBI Taxonomy" id="117069"/>
    <lineage>
        <taxon>Eukaryota</taxon>
        <taxon>Fungi</taxon>
        <taxon>Dikarya</taxon>
        <taxon>Basidiomycota</taxon>
        <taxon>Agaricomycotina</taxon>
        <taxon>Agaricomycetes</taxon>
        <taxon>Agaricomycetidae</taxon>
        <taxon>Agaricales</taxon>
        <taxon>Tricholomatineae</taxon>
        <taxon>Lyophyllaceae</taxon>
        <taxon>Sphagnurus</taxon>
    </lineage>
</organism>
<keyword evidence="8" id="KW-0460">Magnesium</keyword>
<evidence type="ECO:0000256" key="6">
    <source>
        <dbReference type="ARBA" id="ARBA00022763"/>
    </source>
</evidence>
<dbReference type="InterPro" id="IPR036691">
    <property type="entry name" value="Endo/exonu/phosph_ase_sf"/>
</dbReference>
<dbReference type="GO" id="GO:0005737">
    <property type="term" value="C:cytoplasm"/>
    <property type="evidence" value="ECO:0007669"/>
    <property type="project" value="TreeGrafter"/>
</dbReference>